<dbReference type="InterPro" id="IPR016768">
    <property type="entry name" value="UCP019883"/>
</dbReference>
<dbReference type="RefSeq" id="WP_257511850.1">
    <property type="nucleotide sequence ID" value="NZ_JANKHG010000017.1"/>
</dbReference>
<accession>A0ABT1XH55</accession>
<reference evidence="2" key="1">
    <citation type="submission" date="2022-07" db="EMBL/GenBank/DDBJ databases">
        <authorList>
            <person name="Xamxidin M."/>
        </authorList>
    </citation>
    <scope>NUCLEOTIDE SEQUENCE</scope>
    <source>
        <strain evidence="2">YS8-69</strain>
    </source>
</reference>
<evidence type="ECO:0000313" key="3">
    <source>
        <dbReference type="Proteomes" id="UP001165267"/>
    </source>
</evidence>
<keyword evidence="1" id="KW-0472">Membrane</keyword>
<sequence>MTQTIGHWLLFGLALLFANLPFVSNRIMGVLPVVKKGGWTRVLEVIAGYFIVGLIGFGIEGSLSQVTPQRWEFYALTACLFLVLAFPGFVYRFLWRAPKG</sequence>
<feature type="transmembrane region" description="Helical" evidence="1">
    <location>
        <begin position="71"/>
        <end position="94"/>
    </location>
</feature>
<evidence type="ECO:0000256" key="1">
    <source>
        <dbReference type="SAM" id="Phobius"/>
    </source>
</evidence>
<dbReference type="PIRSF" id="PIRSF019883">
    <property type="entry name" value="UCP019883"/>
    <property type="match status" value="1"/>
</dbReference>
<proteinExistence type="predicted"/>
<dbReference type="Pfam" id="PF10993">
    <property type="entry name" value="DUF2818"/>
    <property type="match status" value="1"/>
</dbReference>
<protein>
    <submittedName>
        <fullName evidence="2">DUF2818 family protein</fullName>
    </submittedName>
</protein>
<keyword evidence="1" id="KW-0812">Transmembrane</keyword>
<keyword evidence="3" id="KW-1185">Reference proteome</keyword>
<feature type="transmembrane region" description="Helical" evidence="1">
    <location>
        <begin position="39"/>
        <end position="59"/>
    </location>
</feature>
<keyword evidence="1" id="KW-1133">Transmembrane helix</keyword>
<gene>
    <name evidence="2" type="ORF">NSP04_08175</name>
</gene>
<feature type="transmembrane region" description="Helical" evidence="1">
    <location>
        <begin position="6"/>
        <end position="27"/>
    </location>
</feature>
<dbReference type="EMBL" id="JANKHG010000017">
    <property type="protein sequence ID" value="MCR2746623.1"/>
    <property type="molecule type" value="Genomic_DNA"/>
</dbReference>
<organism evidence="2 3">
    <name type="scientific">Limnobacter parvus</name>
    <dbReference type="NCBI Taxonomy" id="2939690"/>
    <lineage>
        <taxon>Bacteria</taxon>
        <taxon>Pseudomonadati</taxon>
        <taxon>Pseudomonadota</taxon>
        <taxon>Betaproteobacteria</taxon>
        <taxon>Burkholderiales</taxon>
        <taxon>Burkholderiaceae</taxon>
        <taxon>Limnobacter</taxon>
    </lineage>
</organism>
<name>A0ABT1XH55_9BURK</name>
<dbReference type="Proteomes" id="UP001165267">
    <property type="component" value="Unassembled WGS sequence"/>
</dbReference>
<comment type="caution">
    <text evidence="2">The sequence shown here is derived from an EMBL/GenBank/DDBJ whole genome shotgun (WGS) entry which is preliminary data.</text>
</comment>
<evidence type="ECO:0000313" key="2">
    <source>
        <dbReference type="EMBL" id="MCR2746623.1"/>
    </source>
</evidence>